<protein>
    <submittedName>
        <fullName evidence="1">Glycosyltransferase family 4 protein</fullName>
    </submittedName>
</protein>
<dbReference type="EMBL" id="JASNRB020000008">
    <property type="protein sequence ID" value="MFJ1469083.1"/>
    <property type="molecule type" value="Genomic_DNA"/>
</dbReference>
<gene>
    <name evidence="1" type="ORF">QPK29_015320</name>
</gene>
<reference evidence="1" key="1">
    <citation type="submission" date="2024-11" db="EMBL/GenBank/DDBJ databases">
        <title>Description of Massilia orientalis sp. nov., isolated from rhizosphere soil of Ageratina adenophora.</title>
        <authorList>
            <person name="Wang Y."/>
        </authorList>
    </citation>
    <scope>NUCLEOTIDE SEQUENCE</scope>
    <source>
        <strain evidence="1">YIM B02787</strain>
    </source>
</reference>
<accession>A0ACC7MCW9</accession>
<evidence type="ECO:0000313" key="1">
    <source>
        <dbReference type="EMBL" id="MFJ1469083.1"/>
    </source>
</evidence>
<proteinExistence type="predicted"/>
<dbReference type="Proteomes" id="UP001168096">
    <property type="component" value="Unassembled WGS sequence"/>
</dbReference>
<name>A0ACC7MCW9_9BURK</name>
<keyword evidence="2" id="KW-1185">Reference proteome</keyword>
<comment type="caution">
    <text evidence="1">The sequence shown here is derived from an EMBL/GenBank/DDBJ whole genome shotgun (WGS) entry which is preliminary data.</text>
</comment>
<sequence>MLFDRRAGLPGVETMRILYVNHYAGSPHYGMEYRPYYLAREWARMGHDVQIIAASQSHIRSRQPRLAGQDGLNETIDGIQYTWLETPAYCGNGIGRVRNMASFVSRLYFESKRIAASFKPDVVIASSTYPMDIWPARRIAKLAGAKLIFEIHDLWPLTPMELGRMSKWHPFIMLVQAAEDYAYRHADTVVSMLPKVHDYVESRGVPRDRLHIVPNGVDPREWTTGGAELQASVEAALSAIRDAGNFVVGYAGTHGVSNSLHTLLDAAALMRDDKVVFVLVGGGPEKADLQRRAQAEQLQNVRFIDPIAKEQIPALLQRFDIAYIGWQRQSLYRFGIAPNKLMDYMMAARPVLHAVEAGNDPVGDAGCGLTVVPENPAVAAQGIRNLLALSPGERQAMGLCGKRFVMENHIYPILSERFLAACSA</sequence>
<evidence type="ECO:0000313" key="2">
    <source>
        <dbReference type="Proteomes" id="UP001168096"/>
    </source>
</evidence>
<organism evidence="1 2">
    <name type="scientific">Massilia orientalis</name>
    <dbReference type="NCBI Taxonomy" id="3050128"/>
    <lineage>
        <taxon>Bacteria</taxon>
        <taxon>Pseudomonadati</taxon>
        <taxon>Pseudomonadota</taxon>
        <taxon>Betaproteobacteria</taxon>
        <taxon>Burkholderiales</taxon>
        <taxon>Oxalobacteraceae</taxon>
        <taxon>Telluria group</taxon>
        <taxon>Massilia</taxon>
    </lineage>
</organism>